<evidence type="ECO:0000313" key="5">
    <source>
        <dbReference type="Proteomes" id="UP001231189"/>
    </source>
</evidence>
<dbReference type="GO" id="GO:0004867">
    <property type="term" value="F:serine-type endopeptidase inhibitor activity"/>
    <property type="evidence" value="ECO:0007669"/>
    <property type="project" value="InterPro"/>
</dbReference>
<dbReference type="PANTHER" id="PTHR11461">
    <property type="entry name" value="SERINE PROTEASE INHIBITOR, SERPIN"/>
    <property type="match status" value="1"/>
</dbReference>
<dbReference type="InterPro" id="IPR000215">
    <property type="entry name" value="Serpin_fam"/>
</dbReference>
<dbReference type="PANTHER" id="PTHR11461:SF211">
    <property type="entry name" value="GH10112P-RELATED"/>
    <property type="match status" value="1"/>
</dbReference>
<dbReference type="GO" id="GO:0005615">
    <property type="term" value="C:extracellular space"/>
    <property type="evidence" value="ECO:0007669"/>
    <property type="project" value="InterPro"/>
</dbReference>
<evidence type="ECO:0000259" key="3">
    <source>
        <dbReference type="SMART" id="SM00093"/>
    </source>
</evidence>
<reference evidence="4" key="1">
    <citation type="submission" date="2023-07" db="EMBL/GenBank/DDBJ databases">
        <title>A chromosome-level genome assembly of Lolium multiflorum.</title>
        <authorList>
            <person name="Chen Y."/>
            <person name="Copetti D."/>
            <person name="Kolliker R."/>
            <person name="Studer B."/>
        </authorList>
    </citation>
    <scope>NUCLEOTIDE SEQUENCE</scope>
    <source>
        <strain evidence="4">02402/16</strain>
        <tissue evidence="4">Leaf</tissue>
    </source>
</reference>
<dbReference type="InterPro" id="IPR042185">
    <property type="entry name" value="Serpin_sf_2"/>
</dbReference>
<comment type="caution">
    <text evidence="4">The sequence shown here is derived from an EMBL/GenBank/DDBJ whole genome shotgun (WGS) entry which is preliminary data.</text>
</comment>
<dbReference type="Pfam" id="PF00079">
    <property type="entry name" value="Serpin"/>
    <property type="match status" value="2"/>
</dbReference>
<evidence type="ECO:0000256" key="2">
    <source>
        <dbReference type="RuleBase" id="RU000411"/>
    </source>
</evidence>
<evidence type="ECO:0000256" key="1">
    <source>
        <dbReference type="ARBA" id="ARBA00009500"/>
    </source>
</evidence>
<comment type="similarity">
    <text evidence="1 2">Belongs to the serpin family.</text>
</comment>
<feature type="domain" description="Serpin" evidence="3">
    <location>
        <begin position="18"/>
        <end position="392"/>
    </location>
</feature>
<sequence>MAATDMKRSIAHQTSFALRLASHISSPSNADGNTALSPLSLHVVLSFLAAGAGGDTRDQLAAILAAAGAGEAEILHALSEHVVQIVLADASGAGGPRVAFANGVFVDASLPLKPVFKEIALGRYKAETHSVDFQTKAAMVACQVNSWVGKVTSGLIKEILPAGSVDSDTKLVLANALYFKGGWTERFDASETKDEMFHLLGRSSVKAPFMSSAKRQYISSCDNFKVLKLPYQPGEDKRQFSMYILLPEARDGIWSLVTNLTSEPEFLENHIPKGKVPVGHFKLPKFKISFEFEASKLLKGWGLQLPFSAAADLSEMADSPLCVSSIFHKSFVEVNEEGTEAAAASAAVVMCKSLPVEDLLLPVDFVADHPFIFLIREEASGVVLFTGHVLNPPAEAAGQVNSWVEKITAGLIKDILPQGSIDNATKLVLGNALYFKGAWHEKFDTFKKKDDILHFLDRSSVKKNHSCPPQRNNTFRLLKNLKVLKLPYHQSGDKRKFSMFIFLLEAHDGLWSLFKWLSTEPQFIENHIPSYKVEVVKFKLPKFKI</sequence>
<protein>
    <recommendedName>
        <fullName evidence="3">Serpin domain-containing protein</fullName>
    </recommendedName>
</protein>
<dbReference type="Gene3D" id="3.30.497.10">
    <property type="entry name" value="Antithrombin, subunit I, domain 2"/>
    <property type="match status" value="2"/>
</dbReference>
<dbReference type="InterPro" id="IPR023795">
    <property type="entry name" value="Serpin_CS"/>
</dbReference>
<dbReference type="PROSITE" id="PS00284">
    <property type="entry name" value="SERPIN"/>
    <property type="match status" value="1"/>
</dbReference>
<name>A0AAD8W8J2_LOLMU</name>
<organism evidence="4 5">
    <name type="scientific">Lolium multiflorum</name>
    <name type="common">Italian ryegrass</name>
    <name type="synonym">Lolium perenne subsp. multiflorum</name>
    <dbReference type="NCBI Taxonomy" id="4521"/>
    <lineage>
        <taxon>Eukaryota</taxon>
        <taxon>Viridiplantae</taxon>
        <taxon>Streptophyta</taxon>
        <taxon>Embryophyta</taxon>
        <taxon>Tracheophyta</taxon>
        <taxon>Spermatophyta</taxon>
        <taxon>Magnoliopsida</taxon>
        <taxon>Liliopsida</taxon>
        <taxon>Poales</taxon>
        <taxon>Poaceae</taxon>
        <taxon>BOP clade</taxon>
        <taxon>Pooideae</taxon>
        <taxon>Poodae</taxon>
        <taxon>Poeae</taxon>
        <taxon>Poeae Chloroplast Group 2 (Poeae type)</taxon>
        <taxon>Loliodinae</taxon>
        <taxon>Loliinae</taxon>
        <taxon>Lolium</taxon>
    </lineage>
</organism>
<dbReference type="InterPro" id="IPR023796">
    <property type="entry name" value="Serpin_dom"/>
</dbReference>
<keyword evidence="5" id="KW-1185">Reference proteome</keyword>
<dbReference type="EMBL" id="JAUUTY010000004">
    <property type="protein sequence ID" value="KAK1645965.1"/>
    <property type="molecule type" value="Genomic_DNA"/>
</dbReference>
<dbReference type="SUPFAM" id="SSF56574">
    <property type="entry name" value="Serpins"/>
    <property type="match status" value="2"/>
</dbReference>
<dbReference type="CDD" id="cd02043">
    <property type="entry name" value="serpinP_plants"/>
    <property type="match status" value="1"/>
</dbReference>
<dbReference type="InterPro" id="IPR036186">
    <property type="entry name" value="Serpin_sf"/>
</dbReference>
<evidence type="ECO:0000313" key="4">
    <source>
        <dbReference type="EMBL" id="KAK1645965.1"/>
    </source>
</evidence>
<dbReference type="Gene3D" id="2.30.39.10">
    <property type="entry name" value="Alpha-1-antitrypsin, domain 1"/>
    <property type="match status" value="1"/>
</dbReference>
<accession>A0AAD8W8J2</accession>
<dbReference type="InterPro" id="IPR042178">
    <property type="entry name" value="Serpin_sf_1"/>
</dbReference>
<dbReference type="SMART" id="SM00093">
    <property type="entry name" value="SERPIN"/>
    <property type="match status" value="1"/>
</dbReference>
<gene>
    <name evidence="4" type="ORF">QYE76_063770</name>
</gene>
<dbReference type="AlphaFoldDB" id="A0AAD8W8J2"/>
<dbReference type="Proteomes" id="UP001231189">
    <property type="component" value="Unassembled WGS sequence"/>
</dbReference>
<proteinExistence type="inferred from homology"/>